<organism evidence="1 2">
    <name type="scientific">Rotaria sordida</name>
    <dbReference type="NCBI Taxonomy" id="392033"/>
    <lineage>
        <taxon>Eukaryota</taxon>
        <taxon>Metazoa</taxon>
        <taxon>Spiralia</taxon>
        <taxon>Gnathifera</taxon>
        <taxon>Rotifera</taxon>
        <taxon>Eurotatoria</taxon>
        <taxon>Bdelloidea</taxon>
        <taxon>Philodinida</taxon>
        <taxon>Philodinidae</taxon>
        <taxon>Rotaria</taxon>
    </lineage>
</organism>
<dbReference type="EMBL" id="CAJNOU010001883">
    <property type="protein sequence ID" value="CAF1264389.1"/>
    <property type="molecule type" value="Genomic_DNA"/>
</dbReference>
<name>A0A815B0W5_9BILA</name>
<dbReference type="AlphaFoldDB" id="A0A815B0W5"/>
<comment type="caution">
    <text evidence="1">The sequence shown here is derived from an EMBL/GenBank/DDBJ whole genome shotgun (WGS) entry which is preliminary data.</text>
</comment>
<evidence type="ECO:0000313" key="1">
    <source>
        <dbReference type="EMBL" id="CAF1264389.1"/>
    </source>
</evidence>
<sequence>MVRILYDAVRESPTMPRWITSITCEIIWRQYGLYNEEVDIYVDRILMTIGAIDYDRLPKHPGSMRAYLLSQSFPTTEIHASILTAIVALYGGLELNHSKTKRQISVIFAARRMHRDSPLSPYFIEYMEDTVTERTLKLKRLIDQ</sequence>
<dbReference type="Proteomes" id="UP000663889">
    <property type="component" value="Unassembled WGS sequence"/>
</dbReference>
<protein>
    <submittedName>
        <fullName evidence="1">Uncharacterized protein</fullName>
    </submittedName>
</protein>
<evidence type="ECO:0000313" key="2">
    <source>
        <dbReference type="Proteomes" id="UP000663889"/>
    </source>
</evidence>
<proteinExistence type="predicted"/>
<reference evidence="1" key="1">
    <citation type="submission" date="2021-02" db="EMBL/GenBank/DDBJ databases">
        <authorList>
            <person name="Nowell W R."/>
        </authorList>
    </citation>
    <scope>NUCLEOTIDE SEQUENCE</scope>
</reference>
<feature type="non-terminal residue" evidence="1">
    <location>
        <position position="144"/>
    </location>
</feature>
<accession>A0A815B0W5</accession>
<gene>
    <name evidence="1" type="ORF">SEV965_LOCUS24412</name>
</gene>